<dbReference type="EMBL" id="KB467865">
    <property type="protein sequence ID" value="PCH36027.1"/>
    <property type="molecule type" value="Genomic_DNA"/>
</dbReference>
<dbReference type="STRING" id="742152.A0A2H3JJ62"/>
<dbReference type="AlphaFoldDB" id="A0A2H3JJ62"/>
<name>A0A2H3JJ62_WOLCO</name>
<dbReference type="OrthoDB" id="2576334at2759"/>
<gene>
    <name evidence="1" type="ORF">WOLCODRAFT_81251</name>
</gene>
<proteinExistence type="predicted"/>
<evidence type="ECO:0000313" key="2">
    <source>
        <dbReference type="Proteomes" id="UP000218811"/>
    </source>
</evidence>
<dbReference type="Proteomes" id="UP000218811">
    <property type="component" value="Unassembled WGS sequence"/>
</dbReference>
<keyword evidence="2" id="KW-1185">Reference proteome</keyword>
<evidence type="ECO:0000313" key="1">
    <source>
        <dbReference type="EMBL" id="PCH36027.1"/>
    </source>
</evidence>
<organism evidence="1 2">
    <name type="scientific">Wolfiporia cocos (strain MD-104)</name>
    <name type="common">Brown rot fungus</name>
    <dbReference type="NCBI Taxonomy" id="742152"/>
    <lineage>
        <taxon>Eukaryota</taxon>
        <taxon>Fungi</taxon>
        <taxon>Dikarya</taxon>
        <taxon>Basidiomycota</taxon>
        <taxon>Agaricomycotina</taxon>
        <taxon>Agaricomycetes</taxon>
        <taxon>Polyporales</taxon>
        <taxon>Phaeolaceae</taxon>
        <taxon>Wolfiporia</taxon>
    </lineage>
</organism>
<accession>A0A2H3JJ62</accession>
<protein>
    <submittedName>
        <fullName evidence="1">Uncharacterized protein</fullName>
    </submittedName>
</protein>
<sequence>MNSQVAPYNFSFTDQYAMLRYFPSRDGAPNETWNVSYSESSQSSWAPTEKSRWGNGTSAHSTTRVNGAVTISWLGTAIWLYGKGEINDYGVQIDNGPLMFGRGSNSEGLLFSQTDLNYTWHSAILSLIHGELVFTGGTITTGMGQEGWSVQYRTIQAATTTSPGLPEINPIFSSAGAGWSMARSFQYPRLSCGSEGSSVSFNLSNASGFSIFGSVDGTSGAFSVYIILPQAVSPTVRL</sequence>
<reference evidence="1 2" key="1">
    <citation type="journal article" date="2012" name="Science">
        <title>The Paleozoic origin of enzymatic lignin decomposition reconstructed from 31 fungal genomes.</title>
        <authorList>
            <person name="Floudas D."/>
            <person name="Binder M."/>
            <person name="Riley R."/>
            <person name="Barry K."/>
            <person name="Blanchette R.A."/>
            <person name="Henrissat B."/>
            <person name="Martinez A.T."/>
            <person name="Otillar R."/>
            <person name="Spatafora J.W."/>
            <person name="Yadav J.S."/>
            <person name="Aerts A."/>
            <person name="Benoit I."/>
            <person name="Boyd A."/>
            <person name="Carlson A."/>
            <person name="Copeland A."/>
            <person name="Coutinho P.M."/>
            <person name="de Vries R.P."/>
            <person name="Ferreira P."/>
            <person name="Findley K."/>
            <person name="Foster B."/>
            <person name="Gaskell J."/>
            <person name="Glotzer D."/>
            <person name="Gorecki P."/>
            <person name="Heitman J."/>
            <person name="Hesse C."/>
            <person name="Hori C."/>
            <person name="Igarashi K."/>
            <person name="Jurgens J.A."/>
            <person name="Kallen N."/>
            <person name="Kersten P."/>
            <person name="Kohler A."/>
            <person name="Kuees U."/>
            <person name="Kumar T.K.A."/>
            <person name="Kuo A."/>
            <person name="LaButti K."/>
            <person name="Larrondo L.F."/>
            <person name="Lindquist E."/>
            <person name="Ling A."/>
            <person name="Lombard V."/>
            <person name="Lucas S."/>
            <person name="Lundell T."/>
            <person name="Martin R."/>
            <person name="McLaughlin D.J."/>
            <person name="Morgenstern I."/>
            <person name="Morin E."/>
            <person name="Murat C."/>
            <person name="Nagy L.G."/>
            <person name="Nolan M."/>
            <person name="Ohm R.A."/>
            <person name="Patyshakuliyeva A."/>
            <person name="Rokas A."/>
            <person name="Ruiz-Duenas F.J."/>
            <person name="Sabat G."/>
            <person name="Salamov A."/>
            <person name="Samejima M."/>
            <person name="Schmutz J."/>
            <person name="Slot J.C."/>
            <person name="St John F."/>
            <person name="Stenlid J."/>
            <person name="Sun H."/>
            <person name="Sun S."/>
            <person name="Syed K."/>
            <person name="Tsang A."/>
            <person name="Wiebenga A."/>
            <person name="Young D."/>
            <person name="Pisabarro A."/>
            <person name="Eastwood D.C."/>
            <person name="Martin F."/>
            <person name="Cullen D."/>
            <person name="Grigoriev I.V."/>
            <person name="Hibbett D.S."/>
        </authorList>
    </citation>
    <scope>NUCLEOTIDE SEQUENCE [LARGE SCALE GENOMIC DNA]</scope>
    <source>
        <strain evidence="1 2">MD-104</strain>
    </source>
</reference>